<evidence type="ECO:0000313" key="2">
    <source>
        <dbReference type="Proteomes" id="UP000054821"/>
    </source>
</evidence>
<dbReference type="AlphaFoldDB" id="A0A2P4ZE65"/>
<dbReference type="Gene3D" id="3.40.50.1000">
    <property type="entry name" value="HAD superfamily/HAD-like"/>
    <property type="match status" value="1"/>
</dbReference>
<sequence>MPHSTHAATPRYKAIILDLNGVLLSYGGKAPSSVLKPSQIKNVLDSPTWYDYECGKISSRQECYEKVSSEFEMDVNVFSDALEQLTKTVKPHSEFIAAIKNIKAAFPEIKIYGMSNISQPDYEFLKPMISSWGIIDGFRPSYEAGKRKPENASYITFLEKFELNVREAIFIDDRVENTVAASALGFKAVTFSDPQEVERRIWNLLGNPVDRGMEYMERNAKKMMLELSTGGEQPDNFSQLIILELTKDERLIKLQRREGPTWNYFHHSNTFMGTTYSDDCDTTSYAMCTLDDIPAHEKEAAMDAILSNLSPDNLPLCWFNKSRPRLCHGIIANAFRFFALEGKGSLLAHTYLFLCRLLRTKTYELGSRYYENVDYMPYILSNLCSRRPTDPSLVEMRELLKSEIRDRSGCDSDVLGAALRILSAQAMGIPYAKRDVRVLLESQQLDGGWARVWLFKYGKEDIKVGSRGVITAMAVKALRQYSEDESRAM</sequence>
<dbReference type="InterPro" id="IPR023198">
    <property type="entry name" value="PGP-like_dom2"/>
</dbReference>
<name>A0A2P4ZE65_9HYPO</name>
<dbReference type="PANTHER" id="PTHR43611">
    <property type="entry name" value="ALPHA-D-GLUCOSE 1-PHOSPHATE PHOSPHATASE"/>
    <property type="match status" value="1"/>
</dbReference>
<dbReference type="Gene3D" id="1.10.150.240">
    <property type="entry name" value="Putative phosphatase, domain 2"/>
    <property type="match status" value="1"/>
</dbReference>
<dbReference type="SUPFAM" id="SSF56784">
    <property type="entry name" value="HAD-like"/>
    <property type="match status" value="1"/>
</dbReference>
<organism evidence="1 2">
    <name type="scientific">Trichoderma gamsii</name>
    <dbReference type="NCBI Taxonomy" id="398673"/>
    <lineage>
        <taxon>Eukaryota</taxon>
        <taxon>Fungi</taxon>
        <taxon>Dikarya</taxon>
        <taxon>Ascomycota</taxon>
        <taxon>Pezizomycotina</taxon>
        <taxon>Sordariomycetes</taxon>
        <taxon>Hypocreomycetidae</taxon>
        <taxon>Hypocreales</taxon>
        <taxon>Hypocreaceae</taxon>
        <taxon>Trichoderma</taxon>
    </lineage>
</organism>
<keyword evidence="2" id="KW-1185">Reference proteome</keyword>
<dbReference type="STRING" id="398673.A0A2P4ZE65"/>
<dbReference type="InterPro" id="IPR036412">
    <property type="entry name" value="HAD-like_sf"/>
</dbReference>
<accession>A0A2P4ZE65</accession>
<evidence type="ECO:0000313" key="1">
    <source>
        <dbReference type="EMBL" id="PON22570.1"/>
    </source>
</evidence>
<dbReference type="InterPro" id="IPR023214">
    <property type="entry name" value="HAD_sf"/>
</dbReference>
<dbReference type="GeneID" id="29986307"/>
<dbReference type="Proteomes" id="UP000054821">
    <property type="component" value="Unassembled WGS sequence"/>
</dbReference>
<dbReference type="InterPro" id="IPR008930">
    <property type="entry name" value="Terpenoid_cyclase/PrenylTrfase"/>
</dbReference>
<protein>
    <submittedName>
        <fullName evidence="1">Uncharacterized protein</fullName>
    </submittedName>
</protein>
<comment type="caution">
    <text evidence="1">The sequence shown here is derived from an EMBL/GenBank/DDBJ whole genome shotgun (WGS) entry which is preliminary data.</text>
</comment>
<gene>
    <name evidence="1" type="ORF">TGAM01_v208654</name>
</gene>
<reference evidence="1 2" key="1">
    <citation type="journal article" date="2016" name="Genome Announc.">
        <title>Draft Whole-Genome Sequence of Trichoderma gamsii T6085, a Promising Biocontrol Agent of Fusarium Head Blight on Wheat.</title>
        <authorList>
            <person name="Baroncelli R."/>
            <person name="Zapparata A."/>
            <person name="Piaggeschi G."/>
            <person name="Sarrocco S."/>
            <person name="Vannacci G."/>
        </authorList>
    </citation>
    <scope>NUCLEOTIDE SEQUENCE [LARGE SCALE GENOMIC DNA]</scope>
    <source>
        <strain evidence="1 2">T6085</strain>
    </source>
</reference>
<dbReference type="EMBL" id="JPDN02000037">
    <property type="protein sequence ID" value="PON22570.1"/>
    <property type="molecule type" value="Genomic_DNA"/>
</dbReference>
<dbReference type="PANTHER" id="PTHR43611:SF3">
    <property type="entry name" value="FLAVIN MONONUCLEOTIDE HYDROLASE 1, CHLOROPLATIC"/>
    <property type="match status" value="1"/>
</dbReference>
<proteinExistence type="predicted"/>
<dbReference type="RefSeq" id="XP_018660475.1">
    <property type="nucleotide sequence ID" value="XM_018806224.1"/>
</dbReference>
<dbReference type="SUPFAM" id="SSF48239">
    <property type="entry name" value="Terpenoid cyclases/Protein prenyltransferases"/>
    <property type="match status" value="1"/>
</dbReference>